<dbReference type="InterPro" id="IPR016135">
    <property type="entry name" value="UBQ-conjugating_enzyme/RWD"/>
</dbReference>
<feature type="non-terminal residue" evidence="2">
    <location>
        <position position="53"/>
    </location>
</feature>
<dbReference type="Proteomes" id="UP001150569">
    <property type="component" value="Unassembled WGS sequence"/>
</dbReference>
<name>A0A9W8DN87_9FUNG</name>
<proteinExistence type="predicted"/>
<gene>
    <name evidence="2" type="ORF">IWQ60_007741</name>
</gene>
<protein>
    <recommendedName>
        <fullName evidence="1">UBC core domain-containing protein</fullName>
    </recommendedName>
</protein>
<organism evidence="2 3">
    <name type="scientific">Tieghemiomyces parasiticus</name>
    <dbReference type="NCBI Taxonomy" id="78921"/>
    <lineage>
        <taxon>Eukaryota</taxon>
        <taxon>Fungi</taxon>
        <taxon>Fungi incertae sedis</taxon>
        <taxon>Zoopagomycota</taxon>
        <taxon>Kickxellomycotina</taxon>
        <taxon>Dimargaritomycetes</taxon>
        <taxon>Dimargaritales</taxon>
        <taxon>Dimargaritaceae</taxon>
        <taxon>Tieghemiomyces</taxon>
    </lineage>
</organism>
<evidence type="ECO:0000313" key="3">
    <source>
        <dbReference type="Proteomes" id="UP001150569"/>
    </source>
</evidence>
<dbReference type="InterPro" id="IPR000608">
    <property type="entry name" value="UBC"/>
</dbReference>
<dbReference type="OrthoDB" id="9973183at2759"/>
<dbReference type="Gene3D" id="3.10.110.10">
    <property type="entry name" value="Ubiquitin Conjugating Enzyme"/>
    <property type="match status" value="1"/>
</dbReference>
<evidence type="ECO:0000259" key="1">
    <source>
        <dbReference type="PROSITE" id="PS50127"/>
    </source>
</evidence>
<dbReference type="SUPFAM" id="SSF54495">
    <property type="entry name" value="UBC-like"/>
    <property type="match status" value="1"/>
</dbReference>
<evidence type="ECO:0000313" key="2">
    <source>
        <dbReference type="EMBL" id="KAJ1917545.1"/>
    </source>
</evidence>
<feature type="domain" description="UBC core" evidence="1">
    <location>
        <begin position="4"/>
        <end position="53"/>
    </location>
</feature>
<reference evidence="2" key="1">
    <citation type="submission" date="2022-07" db="EMBL/GenBank/DDBJ databases">
        <title>Phylogenomic reconstructions and comparative analyses of Kickxellomycotina fungi.</title>
        <authorList>
            <person name="Reynolds N.K."/>
            <person name="Stajich J.E."/>
            <person name="Barry K."/>
            <person name="Grigoriev I.V."/>
            <person name="Crous P."/>
            <person name="Smith M.E."/>
        </authorList>
    </citation>
    <scope>NUCLEOTIDE SEQUENCE</scope>
    <source>
        <strain evidence="2">RSA 861</strain>
    </source>
</reference>
<keyword evidence="3" id="KW-1185">Reference proteome</keyword>
<dbReference type="PROSITE" id="PS50127">
    <property type="entry name" value="UBC_2"/>
    <property type="match status" value="1"/>
</dbReference>
<dbReference type="AlphaFoldDB" id="A0A9W8DN87"/>
<sequence length="53" mass="6037">MGPNCTRRLLKELQDQQAHPAEHQGFQDLAPRSDDCITEWQVVIVGPRDTGYD</sequence>
<accession>A0A9W8DN87</accession>
<dbReference type="EMBL" id="JANBPT010000537">
    <property type="protein sequence ID" value="KAJ1917545.1"/>
    <property type="molecule type" value="Genomic_DNA"/>
</dbReference>
<comment type="caution">
    <text evidence="2">The sequence shown here is derived from an EMBL/GenBank/DDBJ whole genome shotgun (WGS) entry which is preliminary data.</text>
</comment>